<name>A0A2S6FVY6_9CLOT</name>
<keyword evidence="8" id="KW-0175">Coiled coil</keyword>
<dbReference type="STRING" id="37659.GCA_000703125_01002"/>
<evidence type="ECO:0000256" key="8">
    <source>
        <dbReference type="SAM" id="Coils"/>
    </source>
</evidence>
<keyword evidence="4 7" id="KW-0689">Ribosomal protein</keyword>
<reference evidence="10 11" key="1">
    <citation type="submission" date="2018-02" db="EMBL/GenBank/DDBJ databases">
        <title>Genomic Encyclopedia of Archaeal and Bacterial Type Strains, Phase II (KMG-II): from individual species to whole genera.</title>
        <authorList>
            <person name="Goeker M."/>
        </authorList>
    </citation>
    <scope>NUCLEOTIDE SEQUENCE [LARGE SCALE GENOMIC DNA]</scope>
    <source>
        <strain evidence="10 11">DSM 15099</strain>
    </source>
</reference>
<evidence type="ECO:0000256" key="7">
    <source>
        <dbReference type="HAMAP-Rule" id="MF_00503"/>
    </source>
</evidence>
<evidence type="ECO:0000313" key="11">
    <source>
        <dbReference type="Proteomes" id="UP000239863"/>
    </source>
</evidence>
<protein>
    <recommendedName>
        <fullName evidence="6 7">Large ribosomal subunit protein bL9</fullName>
    </recommendedName>
</protein>
<dbReference type="GO" id="GO:0019843">
    <property type="term" value="F:rRNA binding"/>
    <property type="evidence" value="ECO:0007669"/>
    <property type="project" value="UniProtKB-UniRule"/>
</dbReference>
<dbReference type="GO" id="GO:0003735">
    <property type="term" value="F:structural constituent of ribosome"/>
    <property type="evidence" value="ECO:0007669"/>
    <property type="project" value="InterPro"/>
</dbReference>
<dbReference type="HAMAP" id="MF_00503">
    <property type="entry name" value="Ribosomal_bL9"/>
    <property type="match status" value="1"/>
</dbReference>
<dbReference type="SUPFAM" id="SSF55658">
    <property type="entry name" value="L9 N-domain-like"/>
    <property type="match status" value="1"/>
</dbReference>
<dbReference type="PANTHER" id="PTHR21368">
    <property type="entry name" value="50S RIBOSOMAL PROTEIN L9"/>
    <property type="match status" value="1"/>
</dbReference>
<evidence type="ECO:0000256" key="6">
    <source>
        <dbReference type="ARBA" id="ARBA00035292"/>
    </source>
</evidence>
<dbReference type="Gene3D" id="3.10.430.100">
    <property type="entry name" value="Ribosomal protein L9, C-terminal domain"/>
    <property type="match status" value="1"/>
</dbReference>
<evidence type="ECO:0000259" key="9">
    <source>
        <dbReference type="PROSITE" id="PS00651"/>
    </source>
</evidence>
<dbReference type="InterPro" id="IPR036935">
    <property type="entry name" value="Ribosomal_bL9_N_sf"/>
</dbReference>
<dbReference type="NCBIfam" id="TIGR00158">
    <property type="entry name" value="L9"/>
    <property type="match status" value="1"/>
</dbReference>
<dbReference type="Pfam" id="PF03948">
    <property type="entry name" value="Ribosomal_L9_C"/>
    <property type="match status" value="1"/>
</dbReference>
<dbReference type="GO" id="GO:0005840">
    <property type="term" value="C:ribosome"/>
    <property type="evidence" value="ECO:0007669"/>
    <property type="project" value="UniProtKB-KW"/>
</dbReference>
<dbReference type="FunFam" id="3.40.5.10:FF:000002">
    <property type="entry name" value="50S ribosomal protein L9"/>
    <property type="match status" value="1"/>
</dbReference>
<dbReference type="Gene3D" id="3.40.5.10">
    <property type="entry name" value="Ribosomal protein L9, N-terminal domain"/>
    <property type="match status" value="1"/>
</dbReference>
<evidence type="ECO:0000256" key="4">
    <source>
        <dbReference type="ARBA" id="ARBA00022980"/>
    </source>
</evidence>
<dbReference type="PROSITE" id="PS00651">
    <property type="entry name" value="RIBOSOMAL_L9"/>
    <property type="match status" value="1"/>
</dbReference>
<dbReference type="GO" id="GO:1990904">
    <property type="term" value="C:ribonucleoprotein complex"/>
    <property type="evidence" value="ECO:0007669"/>
    <property type="project" value="UniProtKB-KW"/>
</dbReference>
<sequence>MKVILLSDVKGLGKKGEAVNAADGYARNFLFRKKLAEEATSENLHILNTKNENERKKKSAEIEEAQKLANSLKGKEIKISAKTGESGRLFGAITNKDVAELIKQQYKIDIDKKKLVMDTLKQVGTYEVEVKLYPEIATKMKIVIAAQ</sequence>
<dbReference type="Pfam" id="PF01281">
    <property type="entry name" value="Ribosomal_L9_N"/>
    <property type="match status" value="1"/>
</dbReference>
<feature type="coiled-coil region" evidence="8">
    <location>
        <begin position="46"/>
        <end position="75"/>
    </location>
</feature>
<dbReference type="InterPro" id="IPR009027">
    <property type="entry name" value="Ribosomal_bL9/RNase_H1_N"/>
</dbReference>
<dbReference type="InterPro" id="IPR000244">
    <property type="entry name" value="Ribosomal_bL9"/>
</dbReference>
<evidence type="ECO:0000256" key="2">
    <source>
        <dbReference type="ARBA" id="ARBA00022730"/>
    </source>
</evidence>
<dbReference type="InterPro" id="IPR036791">
    <property type="entry name" value="Ribosomal_bL9_C_sf"/>
</dbReference>
<dbReference type="RefSeq" id="WP_104410406.1">
    <property type="nucleotide sequence ID" value="NZ_PTIS01000015.1"/>
</dbReference>
<dbReference type="EMBL" id="PTIS01000015">
    <property type="protein sequence ID" value="PPK46928.1"/>
    <property type="molecule type" value="Genomic_DNA"/>
</dbReference>
<proteinExistence type="inferred from homology"/>
<evidence type="ECO:0000256" key="3">
    <source>
        <dbReference type="ARBA" id="ARBA00022884"/>
    </source>
</evidence>
<feature type="domain" description="Ribosomal protein L9" evidence="9">
    <location>
        <begin position="13"/>
        <end position="40"/>
    </location>
</feature>
<accession>A0A2S6FVY6</accession>
<keyword evidence="3 7" id="KW-0694">RNA-binding</keyword>
<dbReference type="OrthoDB" id="9788336at2"/>
<dbReference type="SUPFAM" id="SSF55653">
    <property type="entry name" value="Ribosomal protein L9 C-domain"/>
    <property type="match status" value="1"/>
</dbReference>
<keyword evidence="5 7" id="KW-0687">Ribonucleoprotein</keyword>
<dbReference type="InterPro" id="IPR020069">
    <property type="entry name" value="Ribosomal_bL9_C"/>
</dbReference>
<dbReference type="Proteomes" id="UP000239863">
    <property type="component" value="Unassembled WGS sequence"/>
</dbReference>
<comment type="caution">
    <text evidence="10">The sequence shown here is derived from an EMBL/GenBank/DDBJ whole genome shotgun (WGS) entry which is preliminary data.</text>
</comment>
<evidence type="ECO:0000256" key="5">
    <source>
        <dbReference type="ARBA" id="ARBA00023274"/>
    </source>
</evidence>
<dbReference type="AlphaFoldDB" id="A0A2S6FVY6"/>
<comment type="similarity">
    <text evidence="1 7">Belongs to the bacterial ribosomal protein bL9 family.</text>
</comment>
<comment type="function">
    <text evidence="7">Binds to the 23S rRNA.</text>
</comment>
<gene>
    <name evidence="7" type="primary">rplI</name>
    <name evidence="10" type="ORF">BD821_11553</name>
</gene>
<dbReference type="InterPro" id="IPR020070">
    <property type="entry name" value="Ribosomal_bL9_N"/>
</dbReference>
<dbReference type="InterPro" id="IPR020594">
    <property type="entry name" value="Ribosomal_bL9_bac/chp"/>
</dbReference>
<dbReference type="GO" id="GO:0006412">
    <property type="term" value="P:translation"/>
    <property type="evidence" value="ECO:0007669"/>
    <property type="project" value="UniProtKB-UniRule"/>
</dbReference>
<keyword evidence="2 7" id="KW-0699">rRNA-binding</keyword>
<organism evidence="10 11">
    <name type="scientific">Clostridium algidicarnis DSM 15099</name>
    <dbReference type="NCBI Taxonomy" id="1121295"/>
    <lineage>
        <taxon>Bacteria</taxon>
        <taxon>Bacillati</taxon>
        <taxon>Bacillota</taxon>
        <taxon>Clostridia</taxon>
        <taxon>Eubacteriales</taxon>
        <taxon>Clostridiaceae</taxon>
        <taxon>Clostridium</taxon>
    </lineage>
</organism>
<evidence type="ECO:0000256" key="1">
    <source>
        <dbReference type="ARBA" id="ARBA00010605"/>
    </source>
</evidence>
<evidence type="ECO:0000313" key="10">
    <source>
        <dbReference type="EMBL" id="PPK46928.1"/>
    </source>
</evidence>